<reference evidence="1 2" key="1">
    <citation type="submission" date="2024-07" db="EMBL/GenBank/DDBJ databases">
        <authorList>
            <person name="Akdeniz Z."/>
        </authorList>
    </citation>
    <scope>NUCLEOTIDE SEQUENCE [LARGE SCALE GENOMIC DNA]</scope>
</reference>
<gene>
    <name evidence="1" type="ORF">HINF_LOCUS18734</name>
</gene>
<sequence>MKRVIINCLSKPLNTIKLQLQFTQQSSEQVVFISDCFPLGQIEFDVPISICYLVTQQLLISNTQLQQKYDMRVLAGNHSFKFNSDKVRINIKLITIPNNLITQLAYLKFECLQCDIMKIQNEALNVQIPQVVTIGQSSNINSQTCQKLNIQLFKQVGQQLLKIDEFVIDLNCECVNREINILNETHLLLSADNNELLQAEHFIFNNQWSTPSNNYLLLSYQIKFSLYLFPLIQNRKFIQNDLFQFITDNEFITFNDKQYLTGRTYCESDSFLNVLKTRFYKIPVPFIFNNQKIDIQKQFVQIDNVKIQFINVEVQSNQNSQLFGFSSVSETVEICPAVQKNTERYEAEMIKIIIEPNYKKMNLKNFVESRKFGEIGNSLLKLTEINAFRDGIQ</sequence>
<evidence type="ECO:0000313" key="2">
    <source>
        <dbReference type="Proteomes" id="UP001642409"/>
    </source>
</evidence>
<evidence type="ECO:0000313" key="1">
    <source>
        <dbReference type="EMBL" id="CAL6004122.1"/>
    </source>
</evidence>
<protein>
    <submittedName>
        <fullName evidence="1">Hypothetical_protein</fullName>
    </submittedName>
</protein>
<name>A0ABP1I464_9EUKA</name>
<keyword evidence="2" id="KW-1185">Reference proteome</keyword>
<dbReference type="EMBL" id="CAXDID020000048">
    <property type="protein sequence ID" value="CAL6004122.1"/>
    <property type="molecule type" value="Genomic_DNA"/>
</dbReference>
<dbReference type="Proteomes" id="UP001642409">
    <property type="component" value="Unassembled WGS sequence"/>
</dbReference>
<comment type="caution">
    <text evidence="1">The sequence shown here is derived from an EMBL/GenBank/DDBJ whole genome shotgun (WGS) entry which is preliminary data.</text>
</comment>
<organism evidence="1 2">
    <name type="scientific">Hexamita inflata</name>
    <dbReference type="NCBI Taxonomy" id="28002"/>
    <lineage>
        <taxon>Eukaryota</taxon>
        <taxon>Metamonada</taxon>
        <taxon>Diplomonadida</taxon>
        <taxon>Hexamitidae</taxon>
        <taxon>Hexamitinae</taxon>
        <taxon>Hexamita</taxon>
    </lineage>
</organism>
<accession>A0ABP1I464</accession>
<proteinExistence type="predicted"/>